<evidence type="ECO:0000259" key="3">
    <source>
        <dbReference type="PROSITE" id="PS50104"/>
    </source>
</evidence>
<evidence type="ECO:0000313" key="4">
    <source>
        <dbReference type="EMBL" id="MBP0116133.1"/>
    </source>
</evidence>
<dbReference type="EMBL" id="JAGIKT010000118">
    <property type="protein sequence ID" value="MBP0116133.1"/>
    <property type="molecule type" value="Genomic_DNA"/>
</dbReference>
<dbReference type="InterPro" id="IPR049052">
    <property type="entry name" value="nSTAND1"/>
</dbReference>
<sequence length="892" mass="100001">MGNIFISHSSSDVDRAREVLDWLTANGWDDVFLDLDPERGIGAGQRWKDALQKAAQRCEVVLALISNEWLASRWCRAEIDTARLMGKKIIIALIGADKSDVPLDLTDEQWVDLNAGAHEYKRLALGLKLAGLDPSTFELQPGRRPYPGFAYFDEQDAAIFFGRDGQIVRALDRMRVIARVGVDRMLVILGASGSGKSSFLRAGLLPRLNRDDRTWLPLPTIRPERAAISGDFGLAQALLSKISEERFAGEFRKRGLPRSRAAIQEFIETDEAGLLKLFDALRDIAHQPDLYGTNASPPTIILAIDQGEELFGEDGRAEAKRFIDILTRTLTSDSAHALALVAMRSDALPRLQAEAKFAEFPKDTFPLEAMLESSYRAVIEGPARLLEPKPLKLDPRLTDELLRDVSGQDALPLLAFTLAHLYENYSADNELNLVDYERLGHLRGVIATVVKGAFADGVARGELPTDENDQLMLWREAFIPHLVQVNDAGQFVRRVAKRDDLPPRTLPLIDRFAERRLLIRDRRTDAGAEVEVIEVAHEALLRQPPLSKLLAEDREFMIWRQRLGRMFELFTANERGLLVGRELQRAREWLQARPDANLPAPERAFIADSITESEKQLAAQAERERRDQEDQLEKAQARTRLRRQGIALAVAALLVLVVGGGWMYAYVQQREANAQRTLAENARADAERQRALADQQRIIAERLAAQNAVLLEMLQLFVTSSIPPEMEAQVESATKTLLAGRKRYEDVGNKLNVPWYFIGILHGVESSFDFGRHLHNGDPLTARTVHVPVGRPRSGNPPFSWEESATDYLELGGFTKSTSWGLGEMLYQLEKSNGLGYRKHKINSPFLWACTNHYTKGKFVGDHVFDPEAAVKYCGAAPILKKLVEQGLVKFD</sequence>
<name>A0A2U3PXH0_9BRAD</name>
<keyword evidence="2" id="KW-0812">Transmembrane</keyword>
<dbReference type="KEGG" id="bvz:BRAD3257_2797"/>
<dbReference type="AlphaFoldDB" id="A0A2U3PXH0"/>
<evidence type="ECO:0000313" key="7">
    <source>
        <dbReference type="Proteomes" id="UP000669317"/>
    </source>
</evidence>
<evidence type="ECO:0000256" key="1">
    <source>
        <dbReference type="SAM" id="Coils"/>
    </source>
</evidence>
<organism evidence="5 6">
    <name type="scientific">Bradyrhizobium vignae</name>
    <dbReference type="NCBI Taxonomy" id="1549949"/>
    <lineage>
        <taxon>Bacteria</taxon>
        <taxon>Pseudomonadati</taxon>
        <taxon>Pseudomonadota</taxon>
        <taxon>Alphaproteobacteria</taxon>
        <taxon>Hyphomicrobiales</taxon>
        <taxon>Nitrobacteraceae</taxon>
        <taxon>Bradyrhizobium</taxon>
    </lineage>
</organism>
<dbReference type="Proteomes" id="UP000246085">
    <property type="component" value="Chromosome BRAD3257"/>
</dbReference>
<keyword evidence="7" id="KW-1185">Reference proteome</keyword>
<keyword evidence="2" id="KW-0472">Membrane</keyword>
<reference evidence="4 7" key="2">
    <citation type="submission" date="2021-03" db="EMBL/GenBank/DDBJ databases">
        <title>Genome Sequence of Bradyrhizobium vignae strain ISRA400.</title>
        <authorList>
            <person name="Tisa L.S."/>
            <person name="Svistoonoff S."/>
            <person name="Hocher V."/>
            <person name="Fall S."/>
            <person name="Zaiya A."/>
            <person name="Naing D."/>
            <person name="Niang N."/>
            <person name="Diouf A."/>
            <person name="Dasylva M.C."/>
            <person name="Toure O."/>
            <person name="Gueye M."/>
            <person name="Gully D."/>
            <person name="Tisseyre P."/>
            <person name="Simpson S."/>
            <person name="Morris K."/>
            <person name="Thomas W.K."/>
        </authorList>
    </citation>
    <scope>NUCLEOTIDE SEQUENCE [LARGE SCALE GENOMIC DNA]</scope>
    <source>
        <strain evidence="4 7">ISRA400</strain>
    </source>
</reference>
<dbReference type="Gene3D" id="3.40.50.10140">
    <property type="entry name" value="Toll/interleukin-1 receptor homology (TIR) domain"/>
    <property type="match status" value="1"/>
</dbReference>
<keyword evidence="1" id="KW-0175">Coiled coil</keyword>
<evidence type="ECO:0000313" key="5">
    <source>
        <dbReference type="EMBL" id="SPP93865.1"/>
    </source>
</evidence>
<feature type="coiled-coil region" evidence="1">
    <location>
        <begin position="611"/>
        <end position="638"/>
    </location>
</feature>
<evidence type="ECO:0000313" key="6">
    <source>
        <dbReference type="Proteomes" id="UP000246085"/>
    </source>
</evidence>
<feature type="transmembrane region" description="Helical" evidence="2">
    <location>
        <begin position="646"/>
        <end position="667"/>
    </location>
</feature>
<dbReference type="GO" id="GO:0007165">
    <property type="term" value="P:signal transduction"/>
    <property type="evidence" value="ECO:0007669"/>
    <property type="project" value="InterPro"/>
</dbReference>
<reference evidence="5 6" key="1">
    <citation type="submission" date="2018-03" db="EMBL/GenBank/DDBJ databases">
        <authorList>
            <person name="Gully D."/>
        </authorList>
    </citation>
    <scope>NUCLEOTIDE SEQUENCE [LARGE SCALE GENOMIC DNA]</scope>
    <source>
        <strain evidence="5">ORS3257</strain>
    </source>
</reference>
<keyword evidence="2" id="KW-1133">Transmembrane helix</keyword>
<dbReference type="InterPro" id="IPR035897">
    <property type="entry name" value="Toll_tir_struct_dom_sf"/>
</dbReference>
<dbReference type="InterPro" id="IPR000157">
    <property type="entry name" value="TIR_dom"/>
</dbReference>
<dbReference type="PROSITE" id="PS50104">
    <property type="entry name" value="TIR"/>
    <property type="match status" value="1"/>
</dbReference>
<dbReference type="SUPFAM" id="SSF52200">
    <property type="entry name" value="Toll/Interleukin receptor TIR domain"/>
    <property type="match status" value="1"/>
</dbReference>
<dbReference type="Proteomes" id="UP000669317">
    <property type="component" value="Unassembled WGS sequence"/>
</dbReference>
<gene>
    <name evidence="5" type="ORF">BRAD3257_2797</name>
    <name evidence="4" type="ORF">JWS04_34775</name>
</gene>
<proteinExistence type="predicted"/>
<dbReference type="Pfam" id="PF13676">
    <property type="entry name" value="TIR_2"/>
    <property type="match status" value="1"/>
</dbReference>
<feature type="domain" description="TIR" evidence="3">
    <location>
        <begin position="1"/>
        <end position="129"/>
    </location>
</feature>
<dbReference type="RefSeq" id="WP_122402082.1">
    <property type="nucleotide sequence ID" value="NZ_JAGIKT010000118.1"/>
</dbReference>
<accession>A0A2U3PXH0</accession>
<evidence type="ECO:0000256" key="2">
    <source>
        <dbReference type="SAM" id="Phobius"/>
    </source>
</evidence>
<protein>
    <submittedName>
        <fullName evidence="5">Putative WD-40 repeat protein</fullName>
    </submittedName>
    <submittedName>
        <fullName evidence="4">TIR domain-containing protein</fullName>
    </submittedName>
</protein>
<dbReference type="EMBL" id="LS398110">
    <property type="protein sequence ID" value="SPP93865.1"/>
    <property type="molecule type" value="Genomic_DNA"/>
</dbReference>
<dbReference type="Pfam" id="PF20703">
    <property type="entry name" value="nSTAND1"/>
    <property type="match status" value="1"/>
</dbReference>